<proteinExistence type="inferred from homology"/>
<reference evidence="4 5" key="1">
    <citation type="submission" date="2023-06" db="EMBL/GenBank/DDBJ databases">
        <title>Sporosarcina sp. nov., isolated from Korean traditional fermented seafood 'Jeotgal'.</title>
        <authorList>
            <person name="Yang A.-I."/>
            <person name="Shin N.-R."/>
        </authorList>
    </citation>
    <scope>NUCLEOTIDE SEQUENCE [LARGE SCALE GENOMIC DNA]</scope>
    <source>
        <strain evidence="4 5">KCTC3840</strain>
    </source>
</reference>
<dbReference type="PANTHER" id="PTHR33643:SF1">
    <property type="entry name" value="UREASE ACCESSORY PROTEIN D"/>
    <property type="match status" value="1"/>
</dbReference>
<sequence>MSDWTGILELDVQKNQYGKTITKNVFFQGAFKVMRPVYHNGSNQPCYYLLNPGGGYLDGDTYRMRVTVGEQAMVTLTTQSATKVYRTPTKQAYQEAEIFLQGDSHLQYLPDPLIAYKAASYYQKTVFRMEKGASLLYTDILTPGWSPDGETFSYDSIRLKTEVYLESELIVFDHIHLNPGEKPMDSLGLMEGYTHLGSFLIVGEQSDAELEEKLVKVIDEQSGDFKAGISQLSKAGLSIRIMANTTQLIERIFKDCHCLVNKEWFGTEPHPLRKY</sequence>
<keyword evidence="3" id="KW-0996">Nickel insertion</keyword>
<keyword evidence="5" id="KW-1185">Reference proteome</keyword>
<protein>
    <recommendedName>
        <fullName evidence="3">Urease accessory protein UreD</fullName>
    </recommendedName>
</protein>
<evidence type="ECO:0000313" key="5">
    <source>
        <dbReference type="Proteomes" id="UP001280629"/>
    </source>
</evidence>
<evidence type="ECO:0000256" key="3">
    <source>
        <dbReference type="HAMAP-Rule" id="MF_01384"/>
    </source>
</evidence>
<keyword evidence="3" id="KW-0963">Cytoplasm</keyword>
<dbReference type="InterPro" id="IPR002669">
    <property type="entry name" value="UreD"/>
</dbReference>
<evidence type="ECO:0000313" key="4">
    <source>
        <dbReference type="EMBL" id="MDW0108440.1"/>
    </source>
</evidence>
<dbReference type="EMBL" id="JAUBDH010000001">
    <property type="protein sequence ID" value="MDW0108440.1"/>
    <property type="molecule type" value="Genomic_DNA"/>
</dbReference>
<evidence type="ECO:0000256" key="2">
    <source>
        <dbReference type="ARBA" id="ARBA00023186"/>
    </source>
</evidence>
<accession>A0ABU4FUP1</accession>
<name>A0ABU4FUP1_9BACL</name>
<comment type="caution">
    <text evidence="4">The sequence shown here is derived from an EMBL/GenBank/DDBJ whole genome shotgun (WGS) entry which is preliminary data.</text>
</comment>
<dbReference type="PANTHER" id="PTHR33643">
    <property type="entry name" value="UREASE ACCESSORY PROTEIN D"/>
    <property type="match status" value="1"/>
</dbReference>
<comment type="similarity">
    <text evidence="1 3">Belongs to the UreD family.</text>
</comment>
<comment type="subcellular location">
    <subcellularLocation>
        <location evidence="3">Cytoplasm</location>
    </subcellularLocation>
</comment>
<comment type="subunit">
    <text evidence="3">UreD, UreF and UreG form a complex that acts as a GTP-hydrolysis-dependent molecular chaperone, activating the urease apoprotein by helping to assemble the nickel containing metallocenter of UreC. The UreE protein probably delivers the nickel.</text>
</comment>
<dbReference type="RefSeq" id="WP_317933630.1">
    <property type="nucleotide sequence ID" value="NZ_JAUBDH010000001.1"/>
</dbReference>
<keyword evidence="2 3" id="KW-0143">Chaperone</keyword>
<dbReference type="Proteomes" id="UP001280629">
    <property type="component" value="Unassembled WGS sequence"/>
</dbReference>
<dbReference type="Pfam" id="PF01774">
    <property type="entry name" value="UreD"/>
    <property type="match status" value="1"/>
</dbReference>
<gene>
    <name evidence="3" type="primary">ureD</name>
    <name evidence="4" type="ORF">QT716_00095</name>
</gene>
<evidence type="ECO:0000256" key="1">
    <source>
        <dbReference type="ARBA" id="ARBA00007177"/>
    </source>
</evidence>
<organism evidence="4 5">
    <name type="scientific">Sporosarcina aquimarina</name>
    <dbReference type="NCBI Taxonomy" id="114975"/>
    <lineage>
        <taxon>Bacteria</taxon>
        <taxon>Bacillati</taxon>
        <taxon>Bacillota</taxon>
        <taxon>Bacilli</taxon>
        <taxon>Bacillales</taxon>
        <taxon>Caryophanaceae</taxon>
        <taxon>Sporosarcina</taxon>
    </lineage>
</organism>
<dbReference type="HAMAP" id="MF_01384">
    <property type="entry name" value="UreD"/>
    <property type="match status" value="1"/>
</dbReference>
<comment type="function">
    <text evidence="3">Required for maturation of urease via the functional incorporation of the urease nickel metallocenter.</text>
</comment>